<keyword evidence="3" id="KW-1185">Reference proteome</keyword>
<name>A0A3A8MMA0_9BACT</name>
<comment type="caution">
    <text evidence="2">The sequence shown here is derived from an EMBL/GenBank/DDBJ whole genome shotgun (WGS) entry which is preliminary data.</text>
</comment>
<evidence type="ECO:0000313" key="2">
    <source>
        <dbReference type="EMBL" id="RKH33377.1"/>
    </source>
</evidence>
<evidence type="ECO:0000313" key="3">
    <source>
        <dbReference type="Proteomes" id="UP000272888"/>
    </source>
</evidence>
<evidence type="ECO:0000256" key="1">
    <source>
        <dbReference type="SAM" id="MobiDB-lite"/>
    </source>
</evidence>
<feature type="non-terminal residue" evidence="2">
    <location>
        <position position="164"/>
    </location>
</feature>
<dbReference type="EMBL" id="RAWB01001150">
    <property type="protein sequence ID" value="RKH33377.1"/>
    <property type="molecule type" value="Genomic_DNA"/>
</dbReference>
<organism evidence="2 3">
    <name type="scientific">Corallococcus llansteffanensis</name>
    <dbReference type="NCBI Taxonomy" id="2316731"/>
    <lineage>
        <taxon>Bacteria</taxon>
        <taxon>Pseudomonadati</taxon>
        <taxon>Myxococcota</taxon>
        <taxon>Myxococcia</taxon>
        <taxon>Myxococcales</taxon>
        <taxon>Cystobacterineae</taxon>
        <taxon>Myxococcaceae</taxon>
        <taxon>Corallococcus</taxon>
    </lineage>
</organism>
<reference evidence="3" key="1">
    <citation type="submission" date="2018-09" db="EMBL/GenBank/DDBJ databases">
        <authorList>
            <person name="Livingstone P.G."/>
            <person name="Whitworth D.E."/>
        </authorList>
    </citation>
    <scope>NUCLEOTIDE SEQUENCE [LARGE SCALE GENOMIC DNA]</scope>
    <source>
        <strain evidence="3">CA051B</strain>
    </source>
</reference>
<gene>
    <name evidence="2" type="ORF">D7V93_43865</name>
</gene>
<feature type="compositionally biased region" description="Basic and acidic residues" evidence="1">
    <location>
        <begin position="112"/>
        <end position="125"/>
    </location>
</feature>
<feature type="region of interest" description="Disordered" evidence="1">
    <location>
        <begin position="77"/>
        <end position="136"/>
    </location>
</feature>
<proteinExistence type="predicted"/>
<protein>
    <submittedName>
        <fullName evidence="2">Uncharacterized protein</fullName>
    </submittedName>
</protein>
<dbReference type="AlphaFoldDB" id="A0A3A8MMA0"/>
<dbReference type="Proteomes" id="UP000272888">
    <property type="component" value="Unassembled WGS sequence"/>
</dbReference>
<sequence length="164" mass="16791">MGHGRPMWGWWATFAVVLGLLLPPGSARAQDGGGWLSAFDLLASGPELGGGDVPRDVPALTGARTSVVPPEVLARALTDAGPRPVPTASADESGPVVGPERDEGVPVYAEAGELRRASPEAEAAPRPRGGRVSEPGVGLLREAPRPPFRAVPVAVAVVPGLLLH</sequence>
<accession>A0A3A8MMA0</accession>